<protein>
    <submittedName>
        <fullName evidence="1">Uncharacterized protein</fullName>
    </submittedName>
</protein>
<gene>
    <name evidence="1" type="ORF">IAD24_03980</name>
</gene>
<organism evidence="1 2">
    <name type="scientific">Candidatus Aphodomorpha intestinavium</name>
    <dbReference type="NCBI Taxonomy" id="2840672"/>
    <lineage>
        <taxon>Bacteria</taxon>
        <taxon>Bacillati</taxon>
        <taxon>Bacillota</taxon>
        <taxon>Clostridia</taxon>
        <taxon>Eubacteriales</taxon>
        <taxon>Candidatus Aphodomorpha</taxon>
    </lineage>
</organism>
<evidence type="ECO:0000313" key="1">
    <source>
        <dbReference type="EMBL" id="HIU94297.1"/>
    </source>
</evidence>
<dbReference type="EMBL" id="DVNZ01000127">
    <property type="protein sequence ID" value="HIU94297.1"/>
    <property type="molecule type" value="Genomic_DNA"/>
</dbReference>
<sequence length="359" mass="40823">EGAALRLRVTPPEEWDGELCAWLRRSGLRLSFEVDGRQVNAVREREITVLEDGRAFEVTYARCILDRYDRSGTALAIRPYVERFCYILSGEVVDGYSVRYDLAEGEEFVSLCRDGEYLDIDSEVMGAKADRVYLDGAAVSAPLEGNPLDRPPVLHEVSFDVLDVERSIAAGAFEDGSQVPKIGTVYLREKDFSDVTLVLEEFHIWPEEIKLAFRLCYPPSWTDEECAAIMSDMGLLIYLDGYRPNEREIYNYACPFDFLWTLAGAVLLSGGETVYPPDDPYRDLMLANWRSTLTVEKWRNLESITIVPYYHRRLRANARPIPEEGYPYSGGVDWSSDVLILDELALTIEITDDLFVDGF</sequence>
<dbReference type="Proteomes" id="UP000824128">
    <property type="component" value="Unassembled WGS sequence"/>
</dbReference>
<feature type="non-terminal residue" evidence="1">
    <location>
        <position position="1"/>
    </location>
</feature>
<proteinExistence type="predicted"/>
<name>A0A9D1N3Y0_9FIRM</name>
<reference evidence="1" key="2">
    <citation type="journal article" date="2021" name="PeerJ">
        <title>Extensive microbial diversity within the chicken gut microbiome revealed by metagenomics and culture.</title>
        <authorList>
            <person name="Gilroy R."/>
            <person name="Ravi A."/>
            <person name="Getino M."/>
            <person name="Pursley I."/>
            <person name="Horton D.L."/>
            <person name="Alikhan N.F."/>
            <person name="Baker D."/>
            <person name="Gharbi K."/>
            <person name="Hall N."/>
            <person name="Watson M."/>
            <person name="Adriaenssens E.M."/>
            <person name="Foster-Nyarko E."/>
            <person name="Jarju S."/>
            <person name="Secka A."/>
            <person name="Antonio M."/>
            <person name="Oren A."/>
            <person name="Chaudhuri R.R."/>
            <person name="La Ragione R."/>
            <person name="Hildebrand F."/>
            <person name="Pallen M.J."/>
        </authorList>
    </citation>
    <scope>NUCLEOTIDE SEQUENCE</scope>
    <source>
        <strain evidence="1">ChiGjej2B2-16831</strain>
    </source>
</reference>
<dbReference type="AlphaFoldDB" id="A0A9D1N3Y0"/>
<comment type="caution">
    <text evidence="1">The sequence shown here is derived from an EMBL/GenBank/DDBJ whole genome shotgun (WGS) entry which is preliminary data.</text>
</comment>
<accession>A0A9D1N3Y0</accession>
<evidence type="ECO:0000313" key="2">
    <source>
        <dbReference type="Proteomes" id="UP000824128"/>
    </source>
</evidence>
<reference evidence="1" key="1">
    <citation type="submission" date="2020-10" db="EMBL/GenBank/DDBJ databases">
        <authorList>
            <person name="Gilroy R."/>
        </authorList>
    </citation>
    <scope>NUCLEOTIDE SEQUENCE</scope>
    <source>
        <strain evidence="1">ChiGjej2B2-16831</strain>
    </source>
</reference>